<name>A0ABS0LCF1_9CORY</name>
<evidence type="ECO:0000313" key="1">
    <source>
        <dbReference type="EMBL" id="MBG9354354.1"/>
    </source>
</evidence>
<proteinExistence type="predicted"/>
<dbReference type="Proteomes" id="UP000615580">
    <property type="component" value="Unassembled WGS sequence"/>
</dbReference>
<reference evidence="1 2" key="1">
    <citation type="journal article" date="2020" name="J. Clin. Microbiol.">
        <title>Assessing the Genetic Diversity of Austrian Corynebacterium diphtheriae Clinical Isolates, 2011-2019.</title>
        <authorList>
            <person name="Schaeffer J."/>
            <person name="Huhulescu S."/>
            <person name="Stoeger A."/>
            <person name="Allerberger F."/>
            <person name="Ruppitsch W."/>
        </authorList>
    </citation>
    <scope>NUCLEOTIDE SEQUENCE [LARGE SCALE GENOMIC DNA]</scope>
    <source>
        <strain evidence="1 2">04-17</strain>
    </source>
</reference>
<sequence>MPTPAMMPRTKPASTTMMWLLEAHPTISWSHDGQRVTLTAGGMERTYQATPTIRHLIRRYA</sequence>
<gene>
    <name evidence="1" type="ORF">I4J41_07000</name>
</gene>
<dbReference type="RefSeq" id="WP_197688719.1">
    <property type="nucleotide sequence ID" value="NZ_JADQUF010000012.1"/>
</dbReference>
<organism evidence="1 2">
    <name type="scientific">Corynebacterium belfantii</name>
    <dbReference type="NCBI Taxonomy" id="2014537"/>
    <lineage>
        <taxon>Bacteria</taxon>
        <taxon>Bacillati</taxon>
        <taxon>Actinomycetota</taxon>
        <taxon>Actinomycetes</taxon>
        <taxon>Mycobacteriales</taxon>
        <taxon>Corynebacteriaceae</taxon>
        <taxon>Corynebacterium</taxon>
    </lineage>
</organism>
<protein>
    <submittedName>
        <fullName evidence="1">Uncharacterized protein</fullName>
    </submittedName>
</protein>
<comment type="caution">
    <text evidence="1">The sequence shown here is derived from an EMBL/GenBank/DDBJ whole genome shotgun (WGS) entry which is preliminary data.</text>
</comment>
<keyword evidence="2" id="KW-1185">Reference proteome</keyword>
<accession>A0ABS0LCF1</accession>
<dbReference type="EMBL" id="JADQUG010000024">
    <property type="protein sequence ID" value="MBG9354354.1"/>
    <property type="molecule type" value="Genomic_DNA"/>
</dbReference>
<evidence type="ECO:0000313" key="2">
    <source>
        <dbReference type="Proteomes" id="UP000615580"/>
    </source>
</evidence>